<name>A0A291IR71_9MOLU</name>
<protein>
    <recommendedName>
        <fullName evidence="2 9">GTPase Der</fullName>
    </recommendedName>
    <alternativeName>
        <fullName evidence="7 9">GTP-binding protein EngA</fullName>
    </alternativeName>
</protein>
<dbReference type="FunFam" id="3.40.50.300:FF:000040">
    <property type="entry name" value="GTPase Der"/>
    <property type="match status" value="1"/>
</dbReference>
<dbReference type="NCBIfam" id="TIGR00231">
    <property type="entry name" value="small_GTP"/>
    <property type="match status" value="2"/>
</dbReference>
<dbReference type="PIRSF" id="PIRSF006485">
    <property type="entry name" value="GTP-binding_EngA"/>
    <property type="match status" value="1"/>
</dbReference>
<dbReference type="FunFam" id="3.40.50.300:FF:000057">
    <property type="entry name" value="GTPase Der"/>
    <property type="match status" value="1"/>
</dbReference>
<dbReference type="Pfam" id="PF14714">
    <property type="entry name" value="KH_dom-like"/>
    <property type="match status" value="1"/>
</dbReference>
<dbReference type="EMBL" id="CP023668">
    <property type="protein sequence ID" value="ATG97289.1"/>
    <property type="molecule type" value="Genomic_DNA"/>
</dbReference>
<dbReference type="CDD" id="cd01894">
    <property type="entry name" value="EngA1"/>
    <property type="match status" value="1"/>
</dbReference>
<keyword evidence="4 11" id="KW-0677">Repeat</keyword>
<dbReference type="InterPro" id="IPR006073">
    <property type="entry name" value="GTP-bd"/>
</dbReference>
<proteinExistence type="inferred from homology"/>
<keyword evidence="3 9" id="KW-0690">Ribosome biogenesis</keyword>
<dbReference type="InterPro" id="IPR027417">
    <property type="entry name" value="P-loop_NTPase"/>
</dbReference>
<comment type="subunit">
    <text evidence="9">Associates with the 50S ribosomal subunit.</text>
</comment>
<sequence length="437" mass="49515">MAKRKGIVAIVGRPNTGKSSLFNRIIREKKSIVEDKNGVTRDRIYGNAEWLTRQFIVIDTGGITLQDEPFAKEIKAQAEIAMQEADEIIFLLDYKQGITPDDEAVARLLYKSDKPVVLAVNKYDRQDPNASPYEYMSLGFGEPVMISSTHGIGVGDLLDKVIHEMPPIEEDADENNTRVAIIGKPNVGKSSLVNSILGEDRMIVSDIAGTTRDSVDTKIKRDGKDYTLIDTAGLRKKGKIYENVEKYSYLRTVSAVNSADVVVLVLDMTKKITDQDTNIGGIAFEERKPIIIVGNKWDLVPDKEKAIGEKTEEIRAYFKYLQYAQILFTSAHDKTRVYKLFDDIDNIKAALNRKIKTSVLNEVLNRAQLLNPAPKHNGGRLKIYYASQVQAYLPTFVFFVNNPDYVHFSYKRYLENQIRQQFGFEGVPMNLIFRERK</sequence>
<feature type="binding site" evidence="9">
    <location>
        <begin position="121"/>
        <end position="124"/>
    </location>
    <ligand>
        <name>GTP</name>
        <dbReference type="ChEBI" id="CHEBI:37565"/>
        <label>1</label>
    </ligand>
</feature>
<evidence type="ECO:0000256" key="10">
    <source>
        <dbReference type="PROSITE-ProRule" id="PRU01049"/>
    </source>
</evidence>
<evidence type="ECO:0000256" key="7">
    <source>
        <dbReference type="ARBA" id="ARBA00032345"/>
    </source>
</evidence>
<dbReference type="OrthoDB" id="9805918at2"/>
<evidence type="ECO:0000256" key="1">
    <source>
        <dbReference type="ARBA" id="ARBA00008279"/>
    </source>
</evidence>
<evidence type="ECO:0000256" key="5">
    <source>
        <dbReference type="ARBA" id="ARBA00022741"/>
    </source>
</evidence>
<comment type="similarity">
    <text evidence="1 9 10 11">Belongs to the TRAFAC class TrmE-Era-EngA-EngB-Septin-like GTPase superfamily. EngA (Der) GTPase family.</text>
</comment>
<feature type="binding site" evidence="9">
    <location>
        <begin position="59"/>
        <end position="63"/>
    </location>
    <ligand>
        <name>GTP</name>
        <dbReference type="ChEBI" id="CHEBI:37565"/>
        <label>1</label>
    </ligand>
</feature>
<dbReference type="GO" id="GO:0005525">
    <property type="term" value="F:GTP binding"/>
    <property type="evidence" value="ECO:0007669"/>
    <property type="project" value="UniProtKB-UniRule"/>
</dbReference>
<evidence type="ECO:0000313" key="12">
    <source>
        <dbReference type="EMBL" id="ATG97289.1"/>
    </source>
</evidence>
<dbReference type="RefSeq" id="WP_096862577.1">
    <property type="nucleotide sequence ID" value="NZ_CP023668.1"/>
</dbReference>
<dbReference type="GO" id="GO:0042254">
    <property type="term" value="P:ribosome biogenesis"/>
    <property type="evidence" value="ECO:0007669"/>
    <property type="project" value="UniProtKB-KW"/>
</dbReference>
<feature type="binding site" evidence="9">
    <location>
        <begin position="295"/>
        <end position="298"/>
    </location>
    <ligand>
        <name>GTP</name>
        <dbReference type="ChEBI" id="CHEBI:37565"/>
        <label>2</label>
    </ligand>
</feature>
<dbReference type="SMART" id="SM00173">
    <property type="entry name" value="RAS"/>
    <property type="match status" value="1"/>
</dbReference>
<evidence type="ECO:0000313" key="13">
    <source>
        <dbReference type="Proteomes" id="UP000232227"/>
    </source>
</evidence>
<dbReference type="InterPro" id="IPR005225">
    <property type="entry name" value="Small_GTP-bd"/>
</dbReference>
<evidence type="ECO:0000256" key="2">
    <source>
        <dbReference type="ARBA" id="ARBA00020953"/>
    </source>
</evidence>
<keyword evidence="13" id="KW-1185">Reference proteome</keyword>
<evidence type="ECO:0000256" key="6">
    <source>
        <dbReference type="ARBA" id="ARBA00023134"/>
    </source>
</evidence>
<evidence type="ECO:0000256" key="3">
    <source>
        <dbReference type="ARBA" id="ARBA00022517"/>
    </source>
</evidence>
<dbReference type="PANTHER" id="PTHR43834">
    <property type="entry name" value="GTPASE DER"/>
    <property type="match status" value="1"/>
</dbReference>
<dbReference type="FunFam" id="3.30.300.20:FF:000004">
    <property type="entry name" value="GTPase Der"/>
    <property type="match status" value="1"/>
</dbReference>
<evidence type="ECO:0000256" key="4">
    <source>
        <dbReference type="ARBA" id="ARBA00022737"/>
    </source>
</evidence>
<dbReference type="PRINTS" id="PR00326">
    <property type="entry name" value="GTP1OBG"/>
</dbReference>
<accession>A0A291IR71</accession>
<evidence type="ECO:0000256" key="11">
    <source>
        <dbReference type="RuleBase" id="RU004481"/>
    </source>
</evidence>
<dbReference type="InterPro" id="IPR003593">
    <property type="entry name" value="AAA+_ATPase"/>
</dbReference>
<dbReference type="PROSITE" id="PS51712">
    <property type="entry name" value="G_ENGA"/>
    <property type="match status" value="2"/>
</dbReference>
<keyword evidence="5 9" id="KW-0547">Nucleotide-binding</keyword>
<dbReference type="InterPro" id="IPR031166">
    <property type="entry name" value="G_ENGA"/>
</dbReference>
<dbReference type="InterPro" id="IPR016484">
    <property type="entry name" value="GTPase_Der"/>
</dbReference>
<dbReference type="SMART" id="SM00382">
    <property type="entry name" value="AAA"/>
    <property type="match status" value="2"/>
</dbReference>
<evidence type="ECO:0000256" key="9">
    <source>
        <dbReference type="HAMAP-Rule" id="MF_00195"/>
    </source>
</evidence>
<dbReference type="KEGG" id="mlac:CP520_00755"/>
<dbReference type="GO" id="GO:0043022">
    <property type="term" value="F:ribosome binding"/>
    <property type="evidence" value="ECO:0007669"/>
    <property type="project" value="TreeGrafter"/>
</dbReference>
<gene>
    <name evidence="9 12" type="primary">der</name>
    <name evidence="12" type="ORF">CP520_00755</name>
</gene>
<dbReference type="SUPFAM" id="SSF52540">
    <property type="entry name" value="P-loop containing nucleoside triphosphate hydrolases"/>
    <property type="match status" value="2"/>
</dbReference>
<dbReference type="NCBIfam" id="TIGR03594">
    <property type="entry name" value="GTPase_EngA"/>
    <property type="match status" value="1"/>
</dbReference>
<keyword evidence="6 9" id="KW-0342">GTP-binding</keyword>
<dbReference type="InterPro" id="IPR015946">
    <property type="entry name" value="KH_dom-like_a/b"/>
</dbReference>
<dbReference type="InterPro" id="IPR032859">
    <property type="entry name" value="KH_dom-like"/>
</dbReference>
<dbReference type="Pfam" id="PF01926">
    <property type="entry name" value="MMR_HSR1"/>
    <property type="match status" value="2"/>
</dbReference>
<feature type="binding site" evidence="9">
    <location>
        <begin position="230"/>
        <end position="234"/>
    </location>
    <ligand>
        <name>GTP</name>
        <dbReference type="ChEBI" id="CHEBI:37565"/>
        <label>2</label>
    </ligand>
</feature>
<dbReference type="AlphaFoldDB" id="A0A291IR71"/>
<comment type="caution">
    <text evidence="9">Lacks conserved residue(s) required for the propagation of feature annotation.</text>
</comment>
<dbReference type="Gene3D" id="3.40.50.300">
    <property type="entry name" value="P-loop containing nucleotide triphosphate hydrolases"/>
    <property type="match status" value="2"/>
</dbReference>
<comment type="function">
    <text evidence="8 9 11">GTPase that plays an essential role in the late steps of ribosome biogenesis.</text>
</comment>
<dbReference type="Proteomes" id="UP000232227">
    <property type="component" value="Chromosome"/>
</dbReference>
<evidence type="ECO:0000256" key="8">
    <source>
        <dbReference type="ARBA" id="ARBA00053470"/>
    </source>
</evidence>
<dbReference type="CDD" id="cd01895">
    <property type="entry name" value="EngA2"/>
    <property type="match status" value="1"/>
</dbReference>
<dbReference type="Gene3D" id="3.30.300.20">
    <property type="match status" value="1"/>
</dbReference>
<reference evidence="12 13" key="1">
    <citation type="submission" date="2017-09" db="EMBL/GenBank/DDBJ databases">
        <title>SPAdes assembly of the Mesoplasma lactucae genome.</title>
        <authorList>
            <person name="Knight T.F."/>
            <person name="Rubinstein R."/>
            <person name="Citino T."/>
        </authorList>
    </citation>
    <scope>NUCLEOTIDE SEQUENCE [LARGE SCALE GENOMIC DNA]</scope>
    <source>
        <strain evidence="12 13">831-C4</strain>
    </source>
</reference>
<feature type="binding site" evidence="9">
    <location>
        <begin position="183"/>
        <end position="190"/>
    </location>
    <ligand>
        <name>GTP</name>
        <dbReference type="ChEBI" id="CHEBI:37565"/>
        <label>2</label>
    </ligand>
</feature>
<dbReference type="PANTHER" id="PTHR43834:SF6">
    <property type="entry name" value="GTPASE DER"/>
    <property type="match status" value="1"/>
</dbReference>
<dbReference type="HAMAP" id="MF_00195">
    <property type="entry name" value="GTPase_Der"/>
    <property type="match status" value="1"/>
</dbReference>
<organism evidence="12 13">
    <name type="scientific">Mesoplasma lactucae ATCC 49193</name>
    <dbReference type="NCBI Taxonomy" id="81460"/>
    <lineage>
        <taxon>Bacteria</taxon>
        <taxon>Bacillati</taxon>
        <taxon>Mycoplasmatota</taxon>
        <taxon>Mollicutes</taxon>
        <taxon>Entomoplasmatales</taxon>
        <taxon>Entomoplasmataceae</taxon>
        <taxon>Mesoplasma</taxon>
    </lineage>
</organism>